<dbReference type="EMBL" id="AQHV01000001">
    <property type="protein sequence ID" value="KKB59881.1"/>
    <property type="molecule type" value="Genomic_DNA"/>
</dbReference>
<dbReference type="PATRIC" id="fig|927665.4.peg.150"/>
<dbReference type="HOGENOM" id="CLU_813405_0_0_10"/>
<name>A0A0F5JPY9_9BACT</name>
<dbReference type="STRING" id="927665.HMPREF1535_00153"/>
<protein>
    <submittedName>
        <fullName evidence="1">Uncharacterized protein</fullName>
    </submittedName>
</protein>
<dbReference type="SUPFAM" id="SSF50969">
    <property type="entry name" value="YVTN repeat-like/Quinoprotein amine dehydrogenase"/>
    <property type="match status" value="1"/>
</dbReference>
<proteinExistence type="predicted"/>
<dbReference type="Proteomes" id="UP000033047">
    <property type="component" value="Unassembled WGS sequence"/>
</dbReference>
<sequence length="352" mass="39790">MKYPLSILLIGISYLTACSSSPDSHFPRYSDFPKTKALSAQVINLDTILFRYPFRVAVRDSIAVVMDLHNMDHYLHAFTYPEWKHIASFGRRGEAPQEMLSAISIQFNSLDSLWALDANKMEITRWKISSTNGSAERVEEIKLDKKLVRSLDFHTMESGFLVPDYMGEHRFWEVDGDGKAIQNHGTIPSEAAEEETSRPALAQAWRPFMDYNPDNGILAMATQLGETLEIYNLKDSTHKVLYGPNGEPEFKTARDGSGVPDGIMGFNDIKVTDKYIYAVFQGMKLKDELAAYKQGKELEDGGRFIYVFDLKGNPVQKYTLDHAIHGIDVNEETNTIVATEVKSDDPIIEFKI</sequence>
<accession>A0A0F5JPY9</accession>
<comment type="caution">
    <text evidence="1">The sequence shown here is derived from an EMBL/GenBank/DDBJ whole genome shotgun (WGS) entry which is preliminary data.</text>
</comment>
<dbReference type="AlphaFoldDB" id="A0A0F5JPY9"/>
<reference evidence="1 2" key="1">
    <citation type="submission" date="2013-04" db="EMBL/GenBank/DDBJ databases">
        <title>The Genome Sequence of Parabacteroides goldsteinii DSM 19448.</title>
        <authorList>
            <consortium name="The Broad Institute Genomics Platform"/>
            <person name="Earl A."/>
            <person name="Ward D."/>
            <person name="Feldgarden M."/>
            <person name="Gevers D."/>
            <person name="Martens E."/>
            <person name="Sakamoto M."/>
            <person name="Benno Y."/>
            <person name="Song Y."/>
            <person name="Liu C."/>
            <person name="Lee J."/>
            <person name="Bolanos M."/>
            <person name="Vaisanen M.L."/>
            <person name="Finegold S.M."/>
            <person name="Walker B."/>
            <person name="Young S."/>
            <person name="Zeng Q."/>
            <person name="Gargeya S."/>
            <person name="Fitzgerald M."/>
            <person name="Haas B."/>
            <person name="Abouelleil A."/>
            <person name="Allen A.W."/>
            <person name="Alvarado L."/>
            <person name="Arachchi H.M."/>
            <person name="Berlin A.M."/>
            <person name="Chapman S.B."/>
            <person name="Gainer-Dewar J."/>
            <person name="Goldberg J."/>
            <person name="Griggs A."/>
            <person name="Gujja S."/>
            <person name="Hansen M."/>
            <person name="Howarth C."/>
            <person name="Imamovic A."/>
            <person name="Ireland A."/>
            <person name="Larimer J."/>
            <person name="McCowan C."/>
            <person name="Murphy C."/>
            <person name="Pearson M."/>
            <person name="Poon T.W."/>
            <person name="Priest M."/>
            <person name="Roberts A."/>
            <person name="Saif S."/>
            <person name="Shea T."/>
            <person name="Sisk P."/>
            <person name="Sykes S."/>
            <person name="Wortman J."/>
            <person name="Nusbaum C."/>
            <person name="Birren B."/>
        </authorList>
    </citation>
    <scope>NUCLEOTIDE SEQUENCE [LARGE SCALE GENOMIC DNA]</scope>
    <source>
        <strain evidence="1 2">DSM 19448</strain>
    </source>
</reference>
<evidence type="ECO:0000313" key="1">
    <source>
        <dbReference type="EMBL" id="KKB59881.1"/>
    </source>
</evidence>
<dbReference type="Pfam" id="PF15869">
    <property type="entry name" value="TolB_like"/>
    <property type="match status" value="1"/>
</dbReference>
<evidence type="ECO:0000313" key="2">
    <source>
        <dbReference type="Proteomes" id="UP000033047"/>
    </source>
</evidence>
<gene>
    <name evidence="1" type="ORF">HMPREF1535_00153</name>
</gene>
<dbReference type="RefSeq" id="WP_007658938.1">
    <property type="nucleotide sequence ID" value="NZ_KQ033912.1"/>
</dbReference>
<organism evidence="1 2">
    <name type="scientific">Parabacteroides goldsteinii DSM 19448 = WAL 12034</name>
    <dbReference type="NCBI Taxonomy" id="927665"/>
    <lineage>
        <taxon>Bacteria</taxon>
        <taxon>Pseudomonadati</taxon>
        <taxon>Bacteroidota</taxon>
        <taxon>Bacteroidia</taxon>
        <taxon>Bacteroidales</taxon>
        <taxon>Tannerellaceae</taxon>
        <taxon>Parabacteroides</taxon>
    </lineage>
</organism>
<dbReference type="InterPro" id="IPR011044">
    <property type="entry name" value="Quino_amine_DH_bsu"/>
</dbReference>